<proteinExistence type="predicted"/>
<organism evidence="1 2">
    <name type="scientific">Striga asiatica</name>
    <name type="common">Asiatic witchweed</name>
    <name type="synonym">Buchnera asiatica</name>
    <dbReference type="NCBI Taxonomy" id="4170"/>
    <lineage>
        <taxon>Eukaryota</taxon>
        <taxon>Viridiplantae</taxon>
        <taxon>Streptophyta</taxon>
        <taxon>Embryophyta</taxon>
        <taxon>Tracheophyta</taxon>
        <taxon>Spermatophyta</taxon>
        <taxon>Magnoliopsida</taxon>
        <taxon>eudicotyledons</taxon>
        <taxon>Gunneridae</taxon>
        <taxon>Pentapetalae</taxon>
        <taxon>asterids</taxon>
        <taxon>lamiids</taxon>
        <taxon>Lamiales</taxon>
        <taxon>Orobanchaceae</taxon>
        <taxon>Buchnereae</taxon>
        <taxon>Striga</taxon>
    </lineage>
</organism>
<reference evidence="2" key="1">
    <citation type="journal article" date="2019" name="Curr. Biol.">
        <title>Genome Sequence of Striga asiatica Provides Insight into the Evolution of Plant Parasitism.</title>
        <authorList>
            <person name="Yoshida S."/>
            <person name="Kim S."/>
            <person name="Wafula E.K."/>
            <person name="Tanskanen J."/>
            <person name="Kim Y.M."/>
            <person name="Honaas L."/>
            <person name="Yang Z."/>
            <person name="Spallek T."/>
            <person name="Conn C.E."/>
            <person name="Ichihashi Y."/>
            <person name="Cheong K."/>
            <person name="Cui S."/>
            <person name="Der J.P."/>
            <person name="Gundlach H."/>
            <person name="Jiao Y."/>
            <person name="Hori C."/>
            <person name="Ishida J.K."/>
            <person name="Kasahara H."/>
            <person name="Kiba T."/>
            <person name="Kim M.S."/>
            <person name="Koo N."/>
            <person name="Laohavisit A."/>
            <person name="Lee Y.H."/>
            <person name="Lumba S."/>
            <person name="McCourt P."/>
            <person name="Mortimer J.C."/>
            <person name="Mutuku J.M."/>
            <person name="Nomura T."/>
            <person name="Sasaki-Sekimoto Y."/>
            <person name="Seto Y."/>
            <person name="Wang Y."/>
            <person name="Wakatake T."/>
            <person name="Sakakibara H."/>
            <person name="Demura T."/>
            <person name="Yamaguchi S."/>
            <person name="Yoneyama K."/>
            <person name="Manabe R.I."/>
            <person name="Nelson D.C."/>
            <person name="Schulman A.H."/>
            <person name="Timko M.P."/>
            <person name="dePamphilis C.W."/>
            <person name="Choi D."/>
            <person name="Shirasu K."/>
        </authorList>
    </citation>
    <scope>NUCLEOTIDE SEQUENCE [LARGE SCALE GENOMIC DNA]</scope>
    <source>
        <strain evidence="2">cv. UVA1</strain>
    </source>
</reference>
<name>A0A5A7QMQ5_STRAF</name>
<keyword evidence="1" id="KW-0436">Ligase</keyword>
<protein>
    <submittedName>
        <fullName evidence="1">Phenylalanine--tRNA ligase beta subunit</fullName>
    </submittedName>
</protein>
<keyword evidence="2" id="KW-1185">Reference proteome</keyword>
<accession>A0A5A7QMQ5</accession>
<evidence type="ECO:0000313" key="1">
    <source>
        <dbReference type="EMBL" id="GER46494.1"/>
    </source>
</evidence>
<comment type="caution">
    <text evidence="1">The sequence shown here is derived from an EMBL/GenBank/DDBJ whole genome shotgun (WGS) entry which is preliminary data.</text>
</comment>
<evidence type="ECO:0000313" key="2">
    <source>
        <dbReference type="Proteomes" id="UP000325081"/>
    </source>
</evidence>
<dbReference type="EMBL" id="BKCP01007549">
    <property type="protein sequence ID" value="GER46494.1"/>
    <property type="molecule type" value="Genomic_DNA"/>
</dbReference>
<sequence>MEDGLAGLGDEGLAGVAGLRGRARRSCSGPTKSSAAEGRCEDSPVVTCSRRRRRGDVHGGRARLPVVVRDNNCTANEQQKGVAVADCSLLAGKGRRDCLTSRTRVGFWSAAARNWSSSTARARRGPRRSIPAAATFPLSRIHLAVGSLDLIATGDLGSNSSGSLKRRDCCCSLLRRRERDDGDFEEEGD</sequence>
<dbReference type="AlphaFoldDB" id="A0A5A7QMQ5"/>
<dbReference type="Proteomes" id="UP000325081">
    <property type="component" value="Unassembled WGS sequence"/>
</dbReference>
<dbReference type="GO" id="GO:0016874">
    <property type="term" value="F:ligase activity"/>
    <property type="evidence" value="ECO:0007669"/>
    <property type="project" value="UniProtKB-KW"/>
</dbReference>
<gene>
    <name evidence="1" type="ORF">STAS_23543</name>
</gene>